<dbReference type="Pfam" id="PF07686">
    <property type="entry name" value="V-set"/>
    <property type="match status" value="3"/>
</dbReference>
<dbReference type="InterPro" id="IPR013783">
    <property type="entry name" value="Ig-like_fold"/>
</dbReference>
<keyword evidence="2" id="KW-1003">Cell membrane</keyword>
<gene>
    <name evidence="10" type="primary">nitr4</name>
    <name evidence="10" type="ORF">DAT39_003183</name>
</gene>
<keyword evidence="4" id="KW-0391">Immunity</keyword>
<dbReference type="InterPro" id="IPR007110">
    <property type="entry name" value="Ig-like_dom"/>
</dbReference>
<feature type="domain" description="Ig-like" evidence="9">
    <location>
        <begin position="107"/>
        <end position="186"/>
    </location>
</feature>
<keyword evidence="10" id="KW-0675">Receptor</keyword>
<keyword evidence="6" id="KW-1015">Disulfide bond</keyword>
<dbReference type="SMART" id="SM00409">
    <property type="entry name" value="IG"/>
    <property type="match status" value="4"/>
</dbReference>
<feature type="transmembrane region" description="Helical" evidence="8">
    <location>
        <begin position="441"/>
        <end position="464"/>
    </location>
</feature>
<dbReference type="PANTHER" id="PTHR19433:SF133">
    <property type="entry name" value="IMMUNE-TYPE RECEPTOR 5 PRECURSOR-RELATED"/>
    <property type="match status" value="1"/>
</dbReference>
<keyword evidence="7" id="KW-0325">Glycoprotein</keyword>
<evidence type="ECO:0000313" key="11">
    <source>
        <dbReference type="Proteomes" id="UP000727407"/>
    </source>
</evidence>
<dbReference type="InterPro" id="IPR036179">
    <property type="entry name" value="Ig-like_dom_sf"/>
</dbReference>
<organism evidence="10 11">
    <name type="scientific">Clarias magur</name>
    <name type="common">Asian catfish</name>
    <name type="synonym">Macropteronotus magur</name>
    <dbReference type="NCBI Taxonomy" id="1594786"/>
    <lineage>
        <taxon>Eukaryota</taxon>
        <taxon>Metazoa</taxon>
        <taxon>Chordata</taxon>
        <taxon>Craniata</taxon>
        <taxon>Vertebrata</taxon>
        <taxon>Euteleostomi</taxon>
        <taxon>Actinopterygii</taxon>
        <taxon>Neopterygii</taxon>
        <taxon>Teleostei</taxon>
        <taxon>Ostariophysi</taxon>
        <taxon>Siluriformes</taxon>
        <taxon>Clariidae</taxon>
        <taxon>Clarias</taxon>
    </lineage>
</organism>
<feature type="domain" description="Ig-like" evidence="9">
    <location>
        <begin position="225"/>
        <end position="306"/>
    </location>
</feature>
<sequence length="468" mass="52363">MAMHLSWYKHKLGQKPNLISNFYKYDEKATFHHEFKNDARFSMVSKRGITYLEIKKLQLSDSATYYCGSAHSNIMEFGEGTELIVQASQLHSLSVLQYPIRQLAHTGASVTLNCTVITDRCPGDHSVYWFRHNSGESKPGIIYTHGDRNDLCRTNPKTGSRPQTCVYSLPKMNLSLSDAGTYYCAVVVCGQILIGNGTQLDMNSADFSYSEEEAWQEPLKTAEVGGRVNLVCVCTQQRITTIIWFRQKLGEKPYVIGTSYQQQPAKFYNEFEGNDRFDAKIGPYAFNLSISNIEVSDSATYYCAVTFLYDISFGQGTVLIVKDQSLKNRTHIQLENIPMAEPGDSVIQCTVVADRCAANHSVYWYRNGLGKSPSGIIYTEEQSSGQCKESSSTQTCVFSLPKSLSTSDAGTYYCAVAACGEILFANETKLNIEDTHFEIEILVLLSIIRSAVLLFTFAVCLFCIHKCH</sequence>
<dbReference type="InterPro" id="IPR052051">
    <property type="entry name" value="TCR_complex_component"/>
</dbReference>
<evidence type="ECO:0000256" key="7">
    <source>
        <dbReference type="ARBA" id="ARBA00023180"/>
    </source>
</evidence>
<dbReference type="Gene3D" id="2.60.40.10">
    <property type="entry name" value="Immunoglobulins"/>
    <property type="match status" value="4"/>
</dbReference>
<dbReference type="GO" id="GO:0005886">
    <property type="term" value="C:plasma membrane"/>
    <property type="evidence" value="ECO:0007669"/>
    <property type="project" value="UniProtKB-SubCell"/>
</dbReference>
<dbReference type="PROSITE" id="PS50835">
    <property type="entry name" value="IG_LIKE"/>
    <property type="match status" value="3"/>
</dbReference>
<dbReference type="OrthoDB" id="6370831at2759"/>
<evidence type="ECO:0000256" key="8">
    <source>
        <dbReference type="SAM" id="Phobius"/>
    </source>
</evidence>
<keyword evidence="8" id="KW-0812">Transmembrane</keyword>
<evidence type="ECO:0000256" key="4">
    <source>
        <dbReference type="ARBA" id="ARBA00022859"/>
    </source>
</evidence>
<reference evidence="10" key="1">
    <citation type="submission" date="2020-07" db="EMBL/GenBank/DDBJ databases">
        <title>Clarias magur genome sequencing, assembly and annotation.</title>
        <authorList>
            <person name="Kushwaha B."/>
            <person name="Kumar R."/>
            <person name="Das P."/>
            <person name="Joshi C.G."/>
            <person name="Kumar D."/>
            <person name="Nagpure N.S."/>
            <person name="Pandey M."/>
            <person name="Agarwal S."/>
            <person name="Srivastava S."/>
            <person name="Singh M."/>
            <person name="Sahoo L."/>
            <person name="Jayasankar P."/>
            <person name="Meher P.K."/>
            <person name="Koringa P.G."/>
            <person name="Iquebal M.A."/>
            <person name="Das S.P."/>
            <person name="Bit A."/>
            <person name="Patnaik S."/>
            <person name="Patel N."/>
            <person name="Shah T.M."/>
            <person name="Hinsu A."/>
            <person name="Jena J.K."/>
        </authorList>
    </citation>
    <scope>NUCLEOTIDE SEQUENCE</scope>
    <source>
        <strain evidence="10">CIFAMagur01</strain>
        <tissue evidence="10">Testis</tissue>
    </source>
</reference>
<dbReference type="InterPro" id="IPR013106">
    <property type="entry name" value="Ig_V-set"/>
</dbReference>
<protein>
    <submittedName>
        <fullName evidence="10">Putative immune-type receptor 4</fullName>
    </submittedName>
</protein>
<dbReference type="SMART" id="SM00406">
    <property type="entry name" value="IGv"/>
    <property type="match status" value="4"/>
</dbReference>
<evidence type="ECO:0000256" key="6">
    <source>
        <dbReference type="ARBA" id="ARBA00023157"/>
    </source>
</evidence>
<comment type="caution">
    <text evidence="10">The sequence shown here is derived from an EMBL/GenBank/DDBJ whole genome shotgun (WGS) entry which is preliminary data.</text>
</comment>
<evidence type="ECO:0000256" key="5">
    <source>
        <dbReference type="ARBA" id="ARBA00023136"/>
    </source>
</evidence>
<dbReference type="Proteomes" id="UP000727407">
    <property type="component" value="Unassembled WGS sequence"/>
</dbReference>
<comment type="subcellular location">
    <subcellularLocation>
        <location evidence="1">Cell membrane</location>
    </subcellularLocation>
</comment>
<evidence type="ECO:0000259" key="9">
    <source>
        <dbReference type="PROSITE" id="PS50835"/>
    </source>
</evidence>
<dbReference type="SUPFAM" id="SSF48726">
    <property type="entry name" value="Immunoglobulin"/>
    <property type="match status" value="4"/>
</dbReference>
<dbReference type="AlphaFoldDB" id="A0A8J4TZL4"/>
<keyword evidence="3" id="KW-0732">Signal</keyword>
<evidence type="ECO:0000313" key="10">
    <source>
        <dbReference type="EMBL" id="KAF5907136.1"/>
    </source>
</evidence>
<name>A0A8J4TZL4_CLAMG</name>
<keyword evidence="8" id="KW-1133">Transmembrane helix</keyword>
<dbReference type="EMBL" id="QNUK01000025">
    <property type="protein sequence ID" value="KAF5907136.1"/>
    <property type="molecule type" value="Genomic_DNA"/>
</dbReference>
<feature type="domain" description="Ig-like" evidence="9">
    <location>
        <begin position="340"/>
        <end position="431"/>
    </location>
</feature>
<accession>A0A8J4TZL4</accession>
<dbReference type="GO" id="GO:0002376">
    <property type="term" value="P:immune system process"/>
    <property type="evidence" value="ECO:0007669"/>
    <property type="project" value="UniProtKB-KW"/>
</dbReference>
<evidence type="ECO:0000256" key="3">
    <source>
        <dbReference type="ARBA" id="ARBA00022729"/>
    </source>
</evidence>
<dbReference type="CDD" id="cd00099">
    <property type="entry name" value="IgV"/>
    <property type="match status" value="3"/>
</dbReference>
<proteinExistence type="predicted"/>
<dbReference type="PANTHER" id="PTHR19433">
    <property type="entry name" value="T-CELL RECEPTOR ALPHA CHAIN V REGION-RELATED"/>
    <property type="match status" value="1"/>
</dbReference>
<dbReference type="InterPro" id="IPR003599">
    <property type="entry name" value="Ig_sub"/>
</dbReference>
<evidence type="ECO:0000256" key="1">
    <source>
        <dbReference type="ARBA" id="ARBA00004236"/>
    </source>
</evidence>
<evidence type="ECO:0000256" key="2">
    <source>
        <dbReference type="ARBA" id="ARBA00022475"/>
    </source>
</evidence>
<dbReference type="GO" id="GO:0009617">
    <property type="term" value="P:response to bacterium"/>
    <property type="evidence" value="ECO:0007669"/>
    <property type="project" value="TreeGrafter"/>
</dbReference>
<keyword evidence="11" id="KW-1185">Reference proteome</keyword>
<keyword evidence="5 8" id="KW-0472">Membrane</keyword>